<feature type="region of interest" description="Disordered" evidence="1">
    <location>
        <begin position="159"/>
        <end position="198"/>
    </location>
</feature>
<protein>
    <submittedName>
        <fullName evidence="2">Uncharacterized protein</fullName>
    </submittedName>
</protein>
<dbReference type="EMBL" id="ML977564">
    <property type="protein sequence ID" value="KAF2005116.1"/>
    <property type="molecule type" value="Genomic_DNA"/>
</dbReference>
<proteinExistence type="predicted"/>
<dbReference type="Proteomes" id="UP000799779">
    <property type="component" value="Unassembled WGS sequence"/>
</dbReference>
<name>A0A6A5X296_9PLEO</name>
<evidence type="ECO:0000313" key="3">
    <source>
        <dbReference type="Proteomes" id="UP000799779"/>
    </source>
</evidence>
<gene>
    <name evidence="2" type="ORF">P154DRAFT_518670</name>
</gene>
<feature type="region of interest" description="Disordered" evidence="1">
    <location>
        <begin position="1"/>
        <end position="44"/>
    </location>
</feature>
<feature type="compositionally biased region" description="Basic and acidic residues" evidence="1">
    <location>
        <begin position="73"/>
        <end position="88"/>
    </location>
</feature>
<feature type="compositionally biased region" description="Polar residues" evidence="1">
    <location>
        <begin position="169"/>
        <end position="198"/>
    </location>
</feature>
<dbReference type="AlphaFoldDB" id="A0A6A5X296"/>
<evidence type="ECO:0000313" key="2">
    <source>
        <dbReference type="EMBL" id="KAF2005116.1"/>
    </source>
</evidence>
<evidence type="ECO:0000256" key="1">
    <source>
        <dbReference type="SAM" id="MobiDB-lite"/>
    </source>
</evidence>
<feature type="region of interest" description="Disordered" evidence="1">
    <location>
        <begin position="280"/>
        <end position="309"/>
    </location>
</feature>
<sequence length="309" mass="34711">MTVVQPRLRGGGADDEDHENGGVEESGNDTDQASGGWTRTSRDIRRETRHAIVDGSNQTLPDYVLSVGASSIHQDEDPRSHVASEDRPLGPTPRRGRNYYDHANHNETGPLDLNSCTSPCFAANGVVPSLPTLPRDSNAETQFLFEQLPFNGYRYRRSSAQRHLDRQPTTRSGTPTPQYHTSSEVPHQHPQYLNSPTDPFSNAELLRLAKAVKAIAVDMGVPMEQLLPYIHVWWDPNGDPKYCLDFIRYCDERRGSPPTYEESVRDVAVEIVHRTIRERMTPNEAPPDYYHLDRLRGGQRADGDGRSSV</sequence>
<feature type="compositionally biased region" description="Basic and acidic residues" evidence="1">
    <location>
        <begin position="290"/>
        <end position="309"/>
    </location>
</feature>
<keyword evidence="3" id="KW-1185">Reference proteome</keyword>
<feature type="region of interest" description="Disordered" evidence="1">
    <location>
        <begin position="71"/>
        <end position="106"/>
    </location>
</feature>
<accession>A0A6A5X296</accession>
<feature type="compositionally biased region" description="Polar residues" evidence="1">
    <location>
        <begin position="29"/>
        <end position="39"/>
    </location>
</feature>
<organism evidence="2 3">
    <name type="scientific">Amniculicola lignicola CBS 123094</name>
    <dbReference type="NCBI Taxonomy" id="1392246"/>
    <lineage>
        <taxon>Eukaryota</taxon>
        <taxon>Fungi</taxon>
        <taxon>Dikarya</taxon>
        <taxon>Ascomycota</taxon>
        <taxon>Pezizomycotina</taxon>
        <taxon>Dothideomycetes</taxon>
        <taxon>Pleosporomycetidae</taxon>
        <taxon>Pleosporales</taxon>
        <taxon>Amniculicolaceae</taxon>
        <taxon>Amniculicola</taxon>
    </lineage>
</organism>
<reference evidence="2" key="1">
    <citation type="journal article" date="2020" name="Stud. Mycol.">
        <title>101 Dothideomycetes genomes: a test case for predicting lifestyles and emergence of pathogens.</title>
        <authorList>
            <person name="Haridas S."/>
            <person name="Albert R."/>
            <person name="Binder M."/>
            <person name="Bloem J."/>
            <person name="Labutti K."/>
            <person name="Salamov A."/>
            <person name="Andreopoulos B."/>
            <person name="Baker S."/>
            <person name="Barry K."/>
            <person name="Bills G."/>
            <person name="Bluhm B."/>
            <person name="Cannon C."/>
            <person name="Castanera R."/>
            <person name="Culley D."/>
            <person name="Daum C."/>
            <person name="Ezra D."/>
            <person name="Gonzalez J."/>
            <person name="Henrissat B."/>
            <person name="Kuo A."/>
            <person name="Liang C."/>
            <person name="Lipzen A."/>
            <person name="Lutzoni F."/>
            <person name="Magnuson J."/>
            <person name="Mondo S."/>
            <person name="Nolan M."/>
            <person name="Ohm R."/>
            <person name="Pangilinan J."/>
            <person name="Park H.-J."/>
            <person name="Ramirez L."/>
            <person name="Alfaro M."/>
            <person name="Sun H."/>
            <person name="Tritt A."/>
            <person name="Yoshinaga Y."/>
            <person name="Zwiers L.-H."/>
            <person name="Turgeon B."/>
            <person name="Goodwin S."/>
            <person name="Spatafora J."/>
            <person name="Crous P."/>
            <person name="Grigoriev I."/>
        </authorList>
    </citation>
    <scope>NUCLEOTIDE SEQUENCE</scope>
    <source>
        <strain evidence="2">CBS 123094</strain>
    </source>
</reference>